<accession>A0ABN9TI16</accession>
<gene>
    <name evidence="1" type="ORF">PCOR1329_LOCUS39313</name>
</gene>
<evidence type="ECO:0000313" key="2">
    <source>
        <dbReference type="Proteomes" id="UP001189429"/>
    </source>
</evidence>
<proteinExistence type="predicted"/>
<dbReference type="EMBL" id="CAUYUJ010014747">
    <property type="protein sequence ID" value="CAK0845543.1"/>
    <property type="molecule type" value="Genomic_DNA"/>
</dbReference>
<evidence type="ECO:0000313" key="1">
    <source>
        <dbReference type="EMBL" id="CAK0845543.1"/>
    </source>
</evidence>
<name>A0ABN9TI16_9DINO</name>
<organism evidence="1 2">
    <name type="scientific">Prorocentrum cordatum</name>
    <dbReference type="NCBI Taxonomy" id="2364126"/>
    <lineage>
        <taxon>Eukaryota</taxon>
        <taxon>Sar</taxon>
        <taxon>Alveolata</taxon>
        <taxon>Dinophyceae</taxon>
        <taxon>Prorocentrales</taxon>
        <taxon>Prorocentraceae</taxon>
        <taxon>Prorocentrum</taxon>
    </lineage>
</organism>
<dbReference type="InterPro" id="IPR036397">
    <property type="entry name" value="RNaseH_sf"/>
</dbReference>
<feature type="non-terminal residue" evidence="1">
    <location>
        <position position="830"/>
    </location>
</feature>
<protein>
    <recommendedName>
        <fullName evidence="3">Tc1-like transposase DDE domain-containing protein</fullName>
    </recommendedName>
</protein>
<sequence length="830" mass="93117">MVCRKPVGLREVHIIQRMRNLLCVTITQIALAVDRSRTAVYRALDISPNRGSMPRRDRPPALTKKQVTSPVITKRARVKCPDRTLRKASAKKGVEFRRLRAKPLLTKADRRERLAFARKYKDKPTSFWLKSVHMHIDCKTFPVYVTARGRLHAATREVRGACRQRCEGLADGNVVQPKELRFNPGCKAVKIIAGVGMERRMAKSKRETRAEFTRRLHRAARLALSQDFLKKSIVAMKRRCRLLFEAKGVYFQEDAQRQRVHFSHARTWPPADQQPRDLTREGFWKHLEQVYLDAYPEAANASGSILMFGAVAEEAHAAGHDGRRDLHRHAACYTSSRHYWRKVAAISHRRFGVKLKAVAREGYYSMYSYLTVATPKKPHSELDQELFLSQMHPRGEASRKLLEAGQLFSRANARKRRAHETGQTRAKSVRPGDAFTLVQEKGIRTVSELQGLAARAANEGDASLAQFCAAQVEEKLNDLVTSSVAILQAPRAIAMRAATRMDLLRFAATEVGCACRGAWAPGALKVLENEEDVQRFCADVCGARTSGATRGTNIAVIGGPGCGKSMLFEPFDGIFKVMGKPQAKSSFPLAAVLDSVLLWQDWKHNDATILFEDLLSMLVGERMDIRVPNKKNAMTERFAARVWLAPLPQEARVKASSGHVKPRKSNKSSFGKNVNVAVAISAKKVLMCRVMGGRWNAATAAEMYQEALAPALRKANAKSRSVLILEDNDPTGYKAKLSKEAKEKVECIPFPKRSLDLNPLDYGFWSMINKRLRGQEAKFPPSKMESRAAFIRRLKRTIMRVPSATLEPLVQSMKRRCNALLAAKGADFEE</sequence>
<dbReference type="Gene3D" id="3.30.420.10">
    <property type="entry name" value="Ribonuclease H-like superfamily/Ribonuclease H"/>
    <property type="match status" value="1"/>
</dbReference>
<dbReference type="InterPro" id="IPR027417">
    <property type="entry name" value="P-loop_NTPase"/>
</dbReference>
<comment type="caution">
    <text evidence="1">The sequence shown here is derived from an EMBL/GenBank/DDBJ whole genome shotgun (WGS) entry which is preliminary data.</text>
</comment>
<evidence type="ECO:0008006" key="3">
    <source>
        <dbReference type="Google" id="ProtNLM"/>
    </source>
</evidence>
<dbReference type="Gene3D" id="3.40.50.300">
    <property type="entry name" value="P-loop containing nucleotide triphosphate hydrolases"/>
    <property type="match status" value="1"/>
</dbReference>
<reference evidence="1" key="1">
    <citation type="submission" date="2023-10" db="EMBL/GenBank/DDBJ databases">
        <authorList>
            <person name="Chen Y."/>
            <person name="Shah S."/>
            <person name="Dougan E. K."/>
            <person name="Thang M."/>
            <person name="Chan C."/>
        </authorList>
    </citation>
    <scope>NUCLEOTIDE SEQUENCE [LARGE SCALE GENOMIC DNA]</scope>
</reference>
<keyword evidence="2" id="KW-1185">Reference proteome</keyword>
<dbReference type="Proteomes" id="UP001189429">
    <property type="component" value="Unassembled WGS sequence"/>
</dbReference>